<feature type="compositionally biased region" description="Low complexity" evidence="1">
    <location>
        <begin position="37"/>
        <end position="55"/>
    </location>
</feature>
<evidence type="ECO:0000313" key="3">
    <source>
        <dbReference type="Proteomes" id="UP000265566"/>
    </source>
</evidence>
<organism evidence="2 3">
    <name type="scientific">Medicago truncatula</name>
    <name type="common">Barrel medic</name>
    <name type="synonym">Medicago tribuloides</name>
    <dbReference type="NCBI Taxonomy" id="3880"/>
    <lineage>
        <taxon>Eukaryota</taxon>
        <taxon>Viridiplantae</taxon>
        <taxon>Streptophyta</taxon>
        <taxon>Embryophyta</taxon>
        <taxon>Tracheophyta</taxon>
        <taxon>Spermatophyta</taxon>
        <taxon>Magnoliopsida</taxon>
        <taxon>eudicotyledons</taxon>
        <taxon>Gunneridae</taxon>
        <taxon>Pentapetalae</taxon>
        <taxon>rosids</taxon>
        <taxon>fabids</taxon>
        <taxon>Fabales</taxon>
        <taxon>Fabaceae</taxon>
        <taxon>Papilionoideae</taxon>
        <taxon>50 kb inversion clade</taxon>
        <taxon>NPAAA clade</taxon>
        <taxon>Hologalegina</taxon>
        <taxon>IRL clade</taxon>
        <taxon>Trifolieae</taxon>
        <taxon>Medicago</taxon>
    </lineage>
</organism>
<dbReference type="Gramene" id="rna41082">
    <property type="protein sequence ID" value="RHN46580.1"/>
    <property type="gene ID" value="gene41082"/>
</dbReference>
<evidence type="ECO:0000313" key="2">
    <source>
        <dbReference type="EMBL" id="RHN46580.1"/>
    </source>
</evidence>
<dbReference type="Proteomes" id="UP000265566">
    <property type="component" value="Chromosome 7"/>
</dbReference>
<proteinExistence type="predicted"/>
<accession>A0A396GZZ6</accession>
<comment type="caution">
    <text evidence="2">The sequence shown here is derived from an EMBL/GenBank/DDBJ whole genome shotgun (WGS) entry which is preliminary data.</text>
</comment>
<dbReference type="AlphaFoldDB" id="A0A396GZZ6"/>
<evidence type="ECO:0000256" key="1">
    <source>
        <dbReference type="SAM" id="MobiDB-lite"/>
    </source>
</evidence>
<protein>
    <submittedName>
        <fullName evidence="2">Uncharacterized protein</fullName>
    </submittedName>
</protein>
<feature type="region of interest" description="Disordered" evidence="1">
    <location>
        <begin position="36"/>
        <end position="61"/>
    </location>
</feature>
<sequence>MTCFLLLQLGPLSSKHQQATSHCKIARQTLATRSLANQHSSFQESSSNHSESQFHLLQGDPISEAVVPNSI</sequence>
<gene>
    <name evidence="2" type="ORF">MtrunA17_Chr7g0243751</name>
</gene>
<dbReference type="EMBL" id="PSQE01000007">
    <property type="protein sequence ID" value="RHN46580.1"/>
    <property type="molecule type" value="Genomic_DNA"/>
</dbReference>
<reference evidence="3" key="1">
    <citation type="journal article" date="2018" name="Nat. Plants">
        <title>Whole-genome landscape of Medicago truncatula symbiotic genes.</title>
        <authorList>
            <person name="Pecrix Y."/>
            <person name="Staton S.E."/>
            <person name="Sallet E."/>
            <person name="Lelandais-Briere C."/>
            <person name="Moreau S."/>
            <person name="Carrere S."/>
            <person name="Blein T."/>
            <person name="Jardinaud M.F."/>
            <person name="Latrasse D."/>
            <person name="Zouine M."/>
            <person name="Zahm M."/>
            <person name="Kreplak J."/>
            <person name="Mayjonade B."/>
            <person name="Satge C."/>
            <person name="Perez M."/>
            <person name="Cauet S."/>
            <person name="Marande W."/>
            <person name="Chantry-Darmon C."/>
            <person name="Lopez-Roques C."/>
            <person name="Bouchez O."/>
            <person name="Berard A."/>
            <person name="Debelle F."/>
            <person name="Munos S."/>
            <person name="Bendahmane A."/>
            <person name="Berges H."/>
            <person name="Niebel A."/>
            <person name="Buitink J."/>
            <person name="Frugier F."/>
            <person name="Benhamed M."/>
            <person name="Crespi M."/>
            <person name="Gouzy J."/>
            <person name="Gamas P."/>
        </authorList>
    </citation>
    <scope>NUCLEOTIDE SEQUENCE [LARGE SCALE GENOMIC DNA]</scope>
    <source>
        <strain evidence="3">cv. Jemalong A17</strain>
    </source>
</reference>
<name>A0A396GZZ6_MEDTR</name>